<dbReference type="Pfam" id="PF05157">
    <property type="entry name" value="MshEN"/>
    <property type="match status" value="1"/>
</dbReference>
<dbReference type="InterPro" id="IPR037257">
    <property type="entry name" value="T2SS_E_N_sf"/>
</dbReference>
<evidence type="ECO:0000259" key="1">
    <source>
        <dbReference type="Pfam" id="PF05157"/>
    </source>
</evidence>
<dbReference type="AlphaFoldDB" id="A0A382VYR5"/>
<gene>
    <name evidence="2" type="ORF">METZ01_LOCUS404536</name>
</gene>
<evidence type="ECO:0000313" key="2">
    <source>
        <dbReference type="EMBL" id="SVD51682.1"/>
    </source>
</evidence>
<dbReference type="EMBL" id="UINC01155683">
    <property type="protein sequence ID" value="SVD51682.1"/>
    <property type="molecule type" value="Genomic_DNA"/>
</dbReference>
<dbReference type="Gene3D" id="3.30.300.160">
    <property type="entry name" value="Type II secretion system, protein E, N-terminal domain"/>
    <property type="match status" value="1"/>
</dbReference>
<reference evidence="2" key="1">
    <citation type="submission" date="2018-05" db="EMBL/GenBank/DDBJ databases">
        <authorList>
            <person name="Lanie J.A."/>
            <person name="Ng W.-L."/>
            <person name="Kazmierczak K.M."/>
            <person name="Andrzejewski T.M."/>
            <person name="Davidsen T.M."/>
            <person name="Wayne K.J."/>
            <person name="Tettelin H."/>
            <person name="Glass J.I."/>
            <person name="Rusch D."/>
            <person name="Podicherti R."/>
            <person name="Tsui H.-C.T."/>
            <person name="Winkler M.E."/>
        </authorList>
    </citation>
    <scope>NUCLEOTIDE SEQUENCE</scope>
</reference>
<dbReference type="InterPro" id="IPR007831">
    <property type="entry name" value="T2SS_GspE_N"/>
</dbReference>
<sequence length="189" mass="21192">MDSIDRTNADTKLDVDLESVDAIDPLEGMSGVSSRDKGIEIDRARALAQRYRLDYVDMEQFHVDQDLFRSIPAELMLRYGFVPQRRDGETLVIVVSDPTDLPMIDELSLLLGSPLAVTVGTPTAIEEMLTKSESSQRVLDEATESFQLQLLREDEDGEESLTVERLTSDISPVIKLVNSMIYTAIQRRA</sequence>
<name>A0A382VYR5_9ZZZZ</name>
<proteinExistence type="predicted"/>
<feature type="domain" description="Type II secretion system protein GspE N-terminal" evidence="1">
    <location>
        <begin position="51"/>
        <end position="137"/>
    </location>
</feature>
<dbReference type="SUPFAM" id="SSF160246">
    <property type="entry name" value="EspE N-terminal domain-like"/>
    <property type="match status" value="1"/>
</dbReference>
<accession>A0A382VYR5</accession>
<feature type="non-terminal residue" evidence="2">
    <location>
        <position position="189"/>
    </location>
</feature>
<protein>
    <recommendedName>
        <fullName evidence="1">Type II secretion system protein GspE N-terminal domain-containing protein</fullName>
    </recommendedName>
</protein>
<organism evidence="2">
    <name type="scientific">marine metagenome</name>
    <dbReference type="NCBI Taxonomy" id="408172"/>
    <lineage>
        <taxon>unclassified sequences</taxon>
        <taxon>metagenomes</taxon>
        <taxon>ecological metagenomes</taxon>
    </lineage>
</organism>